<dbReference type="PANTHER" id="PTHR45138">
    <property type="entry name" value="REGULATORY COMPONENTS OF SENSORY TRANSDUCTION SYSTEM"/>
    <property type="match status" value="1"/>
</dbReference>
<dbReference type="PANTHER" id="PTHR45138:SF9">
    <property type="entry name" value="DIGUANYLATE CYCLASE DGCM-RELATED"/>
    <property type="match status" value="1"/>
</dbReference>
<evidence type="ECO:0000313" key="4">
    <source>
        <dbReference type="EMBL" id="EGU38149.1"/>
    </source>
</evidence>
<evidence type="ECO:0000256" key="2">
    <source>
        <dbReference type="ARBA" id="ARBA00034247"/>
    </source>
</evidence>
<protein>
    <recommendedName>
        <fullName evidence="1">diguanylate cyclase</fullName>
        <ecNumber evidence="1">2.7.7.65</ecNumber>
    </recommendedName>
</protein>
<dbReference type="GO" id="GO:0052621">
    <property type="term" value="F:diguanylate cyclase activity"/>
    <property type="evidence" value="ECO:0007669"/>
    <property type="project" value="UniProtKB-EC"/>
</dbReference>
<dbReference type="SMART" id="SM00267">
    <property type="entry name" value="GGDEF"/>
    <property type="match status" value="1"/>
</dbReference>
<sequence>MESELVEQCSGIRHSLIKNIPELELNDICYAYDVLCYLLSSQSNQRKLADQNQITNRTIDKKVDILHQTARFAFDLDLDSHTYQQVGRRYIELVQFNTDIMKDFSIRDNLTGALSFDYLKSLNERLSKEHFLLFFFDLNNFKALNDAYGHEFGNQALKAFAGVLIDNVQINDLVFRYGGDEFIILLFDTDIDPNQLITRLNRQLNYDIQYSVGWAYNTERDLFKTIKLADSLMYKNKRRLE</sequence>
<proteinExistence type="predicted"/>
<feature type="domain" description="GGDEF" evidence="3">
    <location>
        <begin position="129"/>
        <end position="241"/>
    </location>
</feature>
<dbReference type="EMBL" id="AFWF01000175">
    <property type="protein sequence ID" value="EGU38149.1"/>
    <property type="molecule type" value="Genomic_DNA"/>
</dbReference>
<dbReference type="InterPro" id="IPR029787">
    <property type="entry name" value="Nucleotide_cyclase"/>
</dbReference>
<dbReference type="InterPro" id="IPR050469">
    <property type="entry name" value="Diguanylate_Cyclase"/>
</dbReference>
<dbReference type="InterPro" id="IPR000160">
    <property type="entry name" value="GGDEF_dom"/>
</dbReference>
<comment type="catalytic activity">
    <reaction evidence="2">
        <text>2 GTP = 3',3'-c-di-GMP + 2 diphosphate</text>
        <dbReference type="Rhea" id="RHEA:24898"/>
        <dbReference type="ChEBI" id="CHEBI:33019"/>
        <dbReference type="ChEBI" id="CHEBI:37565"/>
        <dbReference type="ChEBI" id="CHEBI:58805"/>
        <dbReference type="EC" id="2.7.7.65"/>
    </reaction>
</comment>
<evidence type="ECO:0000313" key="5">
    <source>
        <dbReference type="Proteomes" id="UP000004605"/>
    </source>
</evidence>
<gene>
    <name evidence="4" type="ORF">VII00023_19474</name>
</gene>
<dbReference type="EC" id="2.7.7.65" evidence="1"/>
<dbReference type="Proteomes" id="UP000004605">
    <property type="component" value="Unassembled WGS sequence"/>
</dbReference>
<dbReference type="GO" id="GO:0043709">
    <property type="term" value="P:cell adhesion involved in single-species biofilm formation"/>
    <property type="evidence" value="ECO:0007669"/>
    <property type="project" value="TreeGrafter"/>
</dbReference>
<dbReference type="Pfam" id="PF00990">
    <property type="entry name" value="GGDEF"/>
    <property type="match status" value="1"/>
</dbReference>
<organism evidence="4 5">
    <name type="scientific">Vibrio ichthyoenteri ATCC 700023</name>
    <dbReference type="NCBI Taxonomy" id="870968"/>
    <lineage>
        <taxon>Bacteria</taxon>
        <taxon>Pseudomonadati</taxon>
        <taxon>Pseudomonadota</taxon>
        <taxon>Gammaproteobacteria</taxon>
        <taxon>Vibrionales</taxon>
        <taxon>Vibrionaceae</taxon>
        <taxon>Vibrio</taxon>
    </lineage>
</organism>
<dbReference type="Gene3D" id="3.30.70.270">
    <property type="match status" value="1"/>
</dbReference>
<comment type="caution">
    <text evidence="4">The sequence shown here is derived from an EMBL/GenBank/DDBJ whole genome shotgun (WGS) entry which is preliminary data.</text>
</comment>
<dbReference type="CDD" id="cd01949">
    <property type="entry name" value="GGDEF"/>
    <property type="match status" value="1"/>
</dbReference>
<dbReference type="NCBIfam" id="TIGR00254">
    <property type="entry name" value="GGDEF"/>
    <property type="match status" value="1"/>
</dbReference>
<dbReference type="InterPro" id="IPR043128">
    <property type="entry name" value="Rev_trsase/Diguanyl_cyclase"/>
</dbReference>
<evidence type="ECO:0000259" key="3">
    <source>
        <dbReference type="PROSITE" id="PS50887"/>
    </source>
</evidence>
<dbReference type="GO" id="GO:0005886">
    <property type="term" value="C:plasma membrane"/>
    <property type="evidence" value="ECO:0007669"/>
    <property type="project" value="TreeGrafter"/>
</dbReference>
<dbReference type="SUPFAM" id="SSF55073">
    <property type="entry name" value="Nucleotide cyclase"/>
    <property type="match status" value="1"/>
</dbReference>
<name>F9S3C5_9VIBR</name>
<dbReference type="PROSITE" id="PS50887">
    <property type="entry name" value="GGDEF"/>
    <property type="match status" value="1"/>
</dbReference>
<reference evidence="4 5" key="1">
    <citation type="journal article" date="2012" name="Int. J. Syst. Evol. Microbiol.">
        <title>Vibrio caribbeanicus sp. nov., isolated from the marine sponge Scleritoderma cyanea.</title>
        <authorList>
            <person name="Hoffmann M."/>
            <person name="Monday S.R."/>
            <person name="Allard M.W."/>
            <person name="Strain E.A."/>
            <person name="Whittaker P."/>
            <person name="Naum M."/>
            <person name="McCarthy P.J."/>
            <person name="Lopez J.V."/>
            <person name="Fischer M."/>
            <person name="Brown E.W."/>
        </authorList>
    </citation>
    <scope>NUCLEOTIDE SEQUENCE [LARGE SCALE GENOMIC DNA]</scope>
    <source>
        <strain evidence="4 5">ATCC 700023</strain>
    </source>
</reference>
<keyword evidence="5" id="KW-1185">Reference proteome</keyword>
<dbReference type="GO" id="GO:1902201">
    <property type="term" value="P:negative regulation of bacterial-type flagellum-dependent cell motility"/>
    <property type="evidence" value="ECO:0007669"/>
    <property type="project" value="TreeGrafter"/>
</dbReference>
<evidence type="ECO:0000256" key="1">
    <source>
        <dbReference type="ARBA" id="ARBA00012528"/>
    </source>
</evidence>
<accession>F9S3C5</accession>
<dbReference type="AlphaFoldDB" id="F9S3C5"/>